<comment type="caution">
    <text evidence="1">The sequence shown here is derived from an EMBL/GenBank/DDBJ whole genome shotgun (WGS) entry which is preliminary data.</text>
</comment>
<accession>A0ACA9SMH0</accession>
<keyword evidence="2" id="KW-1185">Reference proteome</keyword>
<evidence type="ECO:0000313" key="2">
    <source>
        <dbReference type="Proteomes" id="UP000789920"/>
    </source>
</evidence>
<organism evidence="1 2">
    <name type="scientific">Racocetra persica</name>
    <dbReference type="NCBI Taxonomy" id="160502"/>
    <lineage>
        <taxon>Eukaryota</taxon>
        <taxon>Fungi</taxon>
        <taxon>Fungi incertae sedis</taxon>
        <taxon>Mucoromycota</taxon>
        <taxon>Glomeromycotina</taxon>
        <taxon>Glomeromycetes</taxon>
        <taxon>Diversisporales</taxon>
        <taxon>Gigasporaceae</taxon>
        <taxon>Racocetra</taxon>
    </lineage>
</organism>
<dbReference type="EMBL" id="CAJVQC010136768">
    <property type="protein sequence ID" value="CAG8843060.1"/>
    <property type="molecule type" value="Genomic_DNA"/>
</dbReference>
<gene>
    <name evidence="1" type="ORF">RPERSI_LOCUS32593</name>
</gene>
<feature type="non-terminal residue" evidence="1">
    <location>
        <position position="1"/>
    </location>
</feature>
<evidence type="ECO:0000313" key="1">
    <source>
        <dbReference type="EMBL" id="CAG8843060.1"/>
    </source>
</evidence>
<reference evidence="1" key="1">
    <citation type="submission" date="2021-06" db="EMBL/GenBank/DDBJ databases">
        <authorList>
            <person name="Kallberg Y."/>
            <person name="Tangrot J."/>
            <person name="Rosling A."/>
        </authorList>
    </citation>
    <scope>NUCLEOTIDE SEQUENCE</scope>
    <source>
        <strain evidence="1">MA461A</strain>
    </source>
</reference>
<dbReference type="Proteomes" id="UP000789920">
    <property type="component" value="Unassembled WGS sequence"/>
</dbReference>
<feature type="non-terminal residue" evidence="1">
    <location>
        <position position="54"/>
    </location>
</feature>
<sequence>DEDEYNGDNDNSDDNVDKLESEYKDDDNAIASGSSTPNKRTKEDTVKKIKIIDL</sequence>
<proteinExistence type="predicted"/>
<protein>
    <submittedName>
        <fullName evidence="1">17547_t:CDS:1</fullName>
    </submittedName>
</protein>
<name>A0ACA9SMH0_9GLOM</name>